<dbReference type="PANTHER" id="PTHR22890">
    <property type="entry name" value="MEDIATOR OF RNA POLYMERASE II TRANSCRIPTION SUBUNIT 11"/>
    <property type="match status" value="1"/>
</dbReference>
<evidence type="ECO:0000313" key="7">
    <source>
        <dbReference type="Proteomes" id="UP000887566"/>
    </source>
</evidence>
<dbReference type="InterPro" id="IPR019404">
    <property type="entry name" value="Mediator_Med11"/>
</dbReference>
<sequence>MSARPGTPGTSEVTRVAPTLKDRLEKLNQVEQDILKLLHGSHVYLSELSKEKQLTKTRMEDLVNGFKTTLSTVETEMSSQIEYLSNVCVGSAHEGSTFAGQEELCMAIQNADQMKNLLDELHKSQFPS</sequence>
<comment type="function">
    <text evidence="6">Component of the Mediator complex, a coactivator involved in the regulated transcription of nearly all RNA polymerase II-dependent genes. Mediator functions as a bridge to convey information from gene-specific regulatory proteins to the basal RNA polymerase II transcription machinery. Mediator is recruited to promoters by direct interactions with regulatory proteins and serves as a scaffold for the assembly of a functional pre-initiation complex with RNA polymerase II and the general transcription factors.</text>
</comment>
<dbReference type="WBParaSite" id="PSAMB.scaffold50size93760.g1096.t1">
    <property type="protein sequence ID" value="PSAMB.scaffold50size93760.g1096.t1"/>
    <property type="gene ID" value="PSAMB.scaffold50size93760.g1096"/>
</dbReference>
<comment type="subunit">
    <text evidence="6">Component of the Mediator complex.</text>
</comment>
<dbReference type="Proteomes" id="UP000887566">
    <property type="component" value="Unplaced"/>
</dbReference>
<name>A0A914WWF7_9BILA</name>
<gene>
    <name evidence="6" type="primary">MED11</name>
</gene>
<dbReference type="Gene3D" id="1.10.287.3490">
    <property type="match status" value="1"/>
</dbReference>
<evidence type="ECO:0000256" key="2">
    <source>
        <dbReference type="ARBA" id="ARBA00008186"/>
    </source>
</evidence>
<comment type="subcellular location">
    <subcellularLocation>
        <location evidence="1 6">Nucleus</location>
    </subcellularLocation>
</comment>
<dbReference type="GO" id="GO:0006357">
    <property type="term" value="P:regulation of transcription by RNA polymerase II"/>
    <property type="evidence" value="ECO:0007669"/>
    <property type="project" value="InterPro"/>
</dbReference>
<keyword evidence="7" id="KW-1185">Reference proteome</keyword>
<evidence type="ECO:0000256" key="4">
    <source>
        <dbReference type="ARBA" id="ARBA00023242"/>
    </source>
</evidence>
<evidence type="ECO:0000256" key="3">
    <source>
        <dbReference type="ARBA" id="ARBA00019621"/>
    </source>
</evidence>
<dbReference type="Pfam" id="PF10280">
    <property type="entry name" value="Med11"/>
    <property type="match status" value="1"/>
</dbReference>
<keyword evidence="6" id="KW-0010">Activator</keyword>
<protein>
    <recommendedName>
        <fullName evidence="3 6">Mediator of RNA polymerase II transcription subunit 11</fullName>
    </recommendedName>
    <alternativeName>
        <fullName evidence="5 6">Mediator complex subunit 11</fullName>
    </alternativeName>
</protein>
<evidence type="ECO:0000256" key="1">
    <source>
        <dbReference type="ARBA" id="ARBA00004123"/>
    </source>
</evidence>
<proteinExistence type="inferred from homology"/>
<dbReference type="GO" id="GO:0016592">
    <property type="term" value="C:mediator complex"/>
    <property type="evidence" value="ECO:0007669"/>
    <property type="project" value="InterPro"/>
</dbReference>
<evidence type="ECO:0000256" key="6">
    <source>
        <dbReference type="RuleBase" id="RU364147"/>
    </source>
</evidence>
<evidence type="ECO:0000256" key="5">
    <source>
        <dbReference type="ARBA" id="ARBA00032011"/>
    </source>
</evidence>
<comment type="similarity">
    <text evidence="2 6">Belongs to the Mediator complex subunit 11 family.</text>
</comment>
<keyword evidence="6" id="KW-0804">Transcription</keyword>
<organism evidence="7 8">
    <name type="scientific">Plectus sambesii</name>
    <dbReference type="NCBI Taxonomy" id="2011161"/>
    <lineage>
        <taxon>Eukaryota</taxon>
        <taxon>Metazoa</taxon>
        <taxon>Ecdysozoa</taxon>
        <taxon>Nematoda</taxon>
        <taxon>Chromadorea</taxon>
        <taxon>Plectida</taxon>
        <taxon>Plectina</taxon>
        <taxon>Plectoidea</taxon>
        <taxon>Plectidae</taxon>
        <taxon>Plectus</taxon>
    </lineage>
</organism>
<dbReference type="AlphaFoldDB" id="A0A914WWF7"/>
<keyword evidence="4 6" id="KW-0539">Nucleus</keyword>
<keyword evidence="6" id="KW-0805">Transcription regulation</keyword>
<dbReference type="GO" id="GO:0003712">
    <property type="term" value="F:transcription coregulator activity"/>
    <property type="evidence" value="ECO:0007669"/>
    <property type="project" value="InterPro"/>
</dbReference>
<accession>A0A914WWF7</accession>
<evidence type="ECO:0000313" key="8">
    <source>
        <dbReference type="WBParaSite" id="PSAMB.scaffold50size93760.g1096.t1"/>
    </source>
</evidence>
<reference evidence="8" key="1">
    <citation type="submission" date="2022-11" db="UniProtKB">
        <authorList>
            <consortium name="WormBaseParasite"/>
        </authorList>
    </citation>
    <scope>IDENTIFICATION</scope>
</reference>